<dbReference type="Pfam" id="PF13786">
    <property type="entry name" value="DUF4179"/>
    <property type="match status" value="1"/>
</dbReference>
<evidence type="ECO:0000313" key="4">
    <source>
        <dbReference type="Proteomes" id="UP000512286"/>
    </source>
</evidence>
<dbReference type="EMBL" id="CP059378">
    <property type="protein sequence ID" value="QLY79942.1"/>
    <property type="molecule type" value="Genomic_DNA"/>
</dbReference>
<organism evidence="3 4">
    <name type="scientific">Clostridium intestinale</name>
    <dbReference type="NCBI Taxonomy" id="36845"/>
    <lineage>
        <taxon>Bacteria</taxon>
        <taxon>Bacillati</taxon>
        <taxon>Bacillota</taxon>
        <taxon>Clostridia</taxon>
        <taxon>Eubacteriales</taxon>
        <taxon>Clostridiaceae</taxon>
        <taxon>Clostridium</taxon>
    </lineage>
</organism>
<gene>
    <name evidence="3" type="ORF">HZF06_23500</name>
</gene>
<dbReference type="InterPro" id="IPR040680">
    <property type="entry name" value="DUF5643"/>
</dbReference>
<name>A0A7D6ZXV8_9CLOT</name>
<evidence type="ECO:0000313" key="3">
    <source>
        <dbReference type="EMBL" id="QLY79942.1"/>
    </source>
</evidence>
<dbReference type="KEGG" id="cint:HZF06_23500"/>
<accession>A0A7D6ZXV8</accession>
<sequence length="453" mass="50751">MSSFDELIKNKINKEAWAVPKTLDDKLIKIIDELPSEPKRVNSRSYRKIAAAAVVTLTILLAFNSSSVKAAVSNVIEYFNINKNSEYVGEASTFQEFNNSIGISAEDKGIKLTIDNIVADDNFLNIFYTAESKDDIPRSEYEDYWSAFELRPFLDLKVNGKNIIGGSSYKDEAYLETNKILKGVYRANVVETKLTDKFNIEISTDRALKTEGNWKIEASVDKSKVVAVSKIVTPNKKLEIDNGVKINNIQIDKVAMSPLGNQIVITEYTDEDANSFQHFAIEDSRGNITTPLDHGSIGTDGNKMTNTFEFIGLDKETEYINIIPIKSYDGKGEYTEKIDIKKLPSTINLNDKGSITIDDVIFSKNQIKVKFRKNGVVLSGGDFYFYDKDGNELEFSKGGALEIPVDRSTGVYTTTYTSYNESEDFSKYAKIATNKPKNGVKLAEDQKIRVDLK</sequence>
<dbReference type="Proteomes" id="UP000512286">
    <property type="component" value="Chromosome"/>
</dbReference>
<dbReference type="AlphaFoldDB" id="A0A7D6ZXV8"/>
<feature type="domain" description="DUF5643" evidence="2">
    <location>
        <begin position="229"/>
        <end position="346"/>
    </location>
</feature>
<protein>
    <submittedName>
        <fullName evidence="3">DUF4179 domain-containing protein</fullName>
    </submittedName>
</protein>
<reference evidence="3 4" key="1">
    <citation type="submission" date="2020-07" db="EMBL/GenBank/DDBJ databases">
        <title>Electron transfer.</title>
        <authorList>
            <person name="Huang L."/>
            <person name="Liu X."/>
            <person name="Zhou S."/>
        </authorList>
    </citation>
    <scope>NUCLEOTIDE SEQUENCE [LARGE SCALE GENOMIC DNA]</scope>
    <source>
        <strain evidence="3 4">Lx1</strain>
    </source>
</reference>
<dbReference type="RefSeq" id="WP_181601915.1">
    <property type="nucleotide sequence ID" value="NZ_CP059378.1"/>
</dbReference>
<evidence type="ECO:0000259" key="2">
    <source>
        <dbReference type="Pfam" id="PF18705"/>
    </source>
</evidence>
<dbReference type="InterPro" id="IPR025436">
    <property type="entry name" value="DUF4179"/>
</dbReference>
<dbReference type="Pfam" id="PF18705">
    <property type="entry name" value="DUF5643"/>
    <property type="match status" value="1"/>
</dbReference>
<feature type="domain" description="DUF4179" evidence="1">
    <location>
        <begin position="43"/>
        <end position="132"/>
    </location>
</feature>
<proteinExistence type="predicted"/>
<dbReference type="Gene3D" id="2.60.40.1630">
    <property type="entry name" value="bacillus anthracis domain"/>
    <property type="match status" value="1"/>
</dbReference>
<evidence type="ECO:0000259" key="1">
    <source>
        <dbReference type="Pfam" id="PF13786"/>
    </source>
</evidence>